<reference evidence="2" key="2">
    <citation type="submission" date="2023-06" db="EMBL/GenBank/DDBJ databases">
        <authorList>
            <person name="Ma L."/>
            <person name="Liu K.-W."/>
            <person name="Li Z."/>
            <person name="Hsiao Y.-Y."/>
            <person name="Qi Y."/>
            <person name="Fu T."/>
            <person name="Tang G."/>
            <person name="Zhang D."/>
            <person name="Sun W.-H."/>
            <person name="Liu D.-K."/>
            <person name="Li Y."/>
            <person name="Chen G.-Z."/>
            <person name="Liu X.-D."/>
            <person name="Liao X.-Y."/>
            <person name="Jiang Y.-T."/>
            <person name="Yu X."/>
            <person name="Hao Y."/>
            <person name="Huang J."/>
            <person name="Zhao X.-W."/>
            <person name="Ke S."/>
            <person name="Chen Y.-Y."/>
            <person name="Wu W.-L."/>
            <person name="Hsu J.-L."/>
            <person name="Lin Y.-F."/>
            <person name="Huang M.-D."/>
            <person name="Li C.-Y."/>
            <person name="Huang L."/>
            <person name="Wang Z.-W."/>
            <person name="Zhao X."/>
            <person name="Zhong W.-Y."/>
            <person name="Peng D.-H."/>
            <person name="Ahmad S."/>
            <person name="Lan S."/>
            <person name="Zhang J.-S."/>
            <person name="Tsai W.-C."/>
            <person name="Van De Peer Y."/>
            <person name="Liu Z.-J."/>
        </authorList>
    </citation>
    <scope>NUCLEOTIDE SEQUENCE</scope>
    <source>
        <strain evidence="2">CP</strain>
        <tissue evidence="2">Leaves</tissue>
    </source>
</reference>
<reference evidence="2" key="1">
    <citation type="journal article" date="2023" name="Nat. Commun.">
        <title>Diploid and tetraploid genomes of Acorus and the evolution of monocots.</title>
        <authorList>
            <person name="Ma L."/>
            <person name="Liu K.W."/>
            <person name="Li Z."/>
            <person name="Hsiao Y.Y."/>
            <person name="Qi Y."/>
            <person name="Fu T."/>
            <person name="Tang G.D."/>
            <person name="Zhang D."/>
            <person name="Sun W.H."/>
            <person name="Liu D.K."/>
            <person name="Li Y."/>
            <person name="Chen G.Z."/>
            <person name="Liu X.D."/>
            <person name="Liao X.Y."/>
            <person name="Jiang Y.T."/>
            <person name="Yu X."/>
            <person name="Hao Y."/>
            <person name="Huang J."/>
            <person name="Zhao X.W."/>
            <person name="Ke S."/>
            <person name="Chen Y.Y."/>
            <person name="Wu W.L."/>
            <person name="Hsu J.L."/>
            <person name="Lin Y.F."/>
            <person name="Huang M.D."/>
            <person name="Li C.Y."/>
            <person name="Huang L."/>
            <person name="Wang Z.W."/>
            <person name="Zhao X."/>
            <person name="Zhong W.Y."/>
            <person name="Peng D.H."/>
            <person name="Ahmad S."/>
            <person name="Lan S."/>
            <person name="Zhang J.S."/>
            <person name="Tsai W.C."/>
            <person name="Van de Peer Y."/>
            <person name="Liu Z.J."/>
        </authorList>
    </citation>
    <scope>NUCLEOTIDE SEQUENCE</scope>
    <source>
        <strain evidence="2">CP</strain>
    </source>
</reference>
<accession>A0AAV9E269</accession>
<dbReference type="EMBL" id="JAUJYO010000010">
    <property type="protein sequence ID" value="KAK1307104.1"/>
    <property type="molecule type" value="Genomic_DNA"/>
</dbReference>
<comment type="caution">
    <text evidence="2">The sequence shown here is derived from an EMBL/GenBank/DDBJ whole genome shotgun (WGS) entry which is preliminary data.</text>
</comment>
<evidence type="ECO:0000313" key="2">
    <source>
        <dbReference type="EMBL" id="KAK1307104.1"/>
    </source>
</evidence>
<proteinExistence type="predicted"/>
<feature type="compositionally biased region" description="Basic and acidic residues" evidence="1">
    <location>
        <begin position="118"/>
        <end position="127"/>
    </location>
</feature>
<feature type="compositionally biased region" description="Basic and acidic residues" evidence="1">
    <location>
        <begin position="89"/>
        <end position="105"/>
    </location>
</feature>
<feature type="compositionally biased region" description="Basic and acidic residues" evidence="1">
    <location>
        <begin position="41"/>
        <end position="52"/>
    </location>
</feature>
<feature type="region of interest" description="Disordered" evidence="1">
    <location>
        <begin position="16"/>
        <end position="57"/>
    </location>
</feature>
<name>A0AAV9E269_ACOCL</name>
<evidence type="ECO:0000313" key="3">
    <source>
        <dbReference type="Proteomes" id="UP001180020"/>
    </source>
</evidence>
<feature type="compositionally biased region" description="Polar residues" evidence="1">
    <location>
        <begin position="70"/>
        <end position="80"/>
    </location>
</feature>
<gene>
    <name evidence="2" type="ORF">QJS10_CPA10g02003</name>
</gene>
<feature type="compositionally biased region" description="Acidic residues" evidence="1">
    <location>
        <begin position="145"/>
        <end position="162"/>
    </location>
</feature>
<dbReference type="Proteomes" id="UP001180020">
    <property type="component" value="Unassembled WGS sequence"/>
</dbReference>
<feature type="compositionally biased region" description="Low complexity" evidence="1">
    <location>
        <begin position="107"/>
        <end position="116"/>
    </location>
</feature>
<dbReference type="AlphaFoldDB" id="A0AAV9E269"/>
<protein>
    <submittedName>
        <fullName evidence="2">Uncharacterized protein</fullName>
    </submittedName>
</protein>
<evidence type="ECO:0000256" key="1">
    <source>
        <dbReference type="SAM" id="MobiDB-lite"/>
    </source>
</evidence>
<organism evidence="2 3">
    <name type="scientific">Acorus calamus</name>
    <name type="common">Sweet flag</name>
    <dbReference type="NCBI Taxonomy" id="4465"/>
    <lineage>
        <taxon>Eukaryota</taxon>
        <taxon>Viridiplantae</taxon>
        <taxon>Streptophyta</taxon>
        <taxon>Embryophyta</taxon>
        <taxon>Tracheophyta</taxon>
        <taxon>Spermatophyta</taxon>
        <taxon>Magnoliopsida</taxon>
        <taxon>Liliopsida</taxon>
        <taxon>Acoraceae</taxon>
        <taxon>Acorus</taxon>
    </lineage>
</organism>
<feature type="region of interest" description="Disordered" evidence="1">
    <location>
        <begin position="70"/>
        <end position="162"/>
    </location>
</feature>
<keyword evidence="3" id="KW-1185">Reference proteome</keyword>
<sequence>MDEKLHMPIRNHIEFPDVPKKRKTSFQELRKNVLAKKKKSVSKEMPREEIGVRTKTPKILDKVSISVTENDGSLNASSGQAVDLFNKQKSSESTKKPSKETEKSMNKGKTTGGTKTPKVADRSREGELFPATSIDEYVELSRGDDGDDDVEDNDEGEAIICS</sequence>